<organism evidence="3 4">
    <name type="scientific">Subtercola lobariae</name>
    <dbReference type="NCBI Taxonomy" id="1588641"/>
    <lineage>
        <taxon>Bacteria</taxon>
        <taxon>Bacillati</taxon>
        <taxon>Actinomycetota</taxon>
        <taxon>Actinomycetes</taxon>
        <taxon>Micrococcales</taxon>
        <taxon>Microbacteriaceae</taxon>
        <taxon>Subtercola</taxon>
    </lineage>
</organism>
<dbReference type="InterPro" id="IPR050741">
    <property type="entry name" value="Acyl-CoA_dehydrogenase"/>
</dbReference>
<dbReference type="InterPro" id="IPR036250">
    <property type="entry name" value="AcylCo_DH-like_C"/>
</dbReference>
<feature type="domain" description="Acyl-CoA dehydrogenase C-terminal" evidence="2">
    <location>
        <begin position="246"/>
        <end position="375"/>
    </location>
</feature>
<sequence length="399" mass="42244">MSDTITAQATVAEVIEQITAIAPLLRKNGAEGEELRRVPDESIAALKAAGAFRLGTPQRYGGLEATAQEMLDVAAAAAYGDGGAGWVVTLGNVCGWLAGLMSRRLQDEIWGDDPDAFVTGVLAPTASAVRVDGGYRVTGKWFYNSGSYLATWAGVGIPIPNEAGEIVNQGLAVIPRADYDIEETWFVAGMRSSASNCIVVNDVFVPDHRVMMVPPAIGGQYDNEDLADEPTHRTAFVPMLALVLIGAQLGLGRAAFDYVVEKAATKSIAYSFFATQADSTAVQLELAKVALLLDTAELHARRAASDIDSAALAGTYPTYLTRARVRADTALVAESVTHAIDQLISVHGAGAFAESNPLQRIWRDSNTAARHGVVNPLVSYEVYGKALVGNENPVVSPLV</sequence>
<dbReference type="Gene3D" id="1.10.540.10">
    <property type="entry name" value="Acyl-CoA dehydrogenase/oxidase, N-terminal domain"/>
    <property type="match status" value="1"/>
</dbReference>
<dbReference type="Proteomes" id="UP000598775">
    <property type="component" value="Unassembled WGS sequence"/>
</dbReference>
<dbReference type="Gene3D" id="1.20.140.10">
    <property type="entry name" value="Butyryl-CoA Dehydrogenase, subunit A, domain 3"/>
    <property type="match status" value="1"/>
</dbReference>
<dbReference type="InterPro" id="IPR013107">
    <property type="entry name" value="Acyl-CoA_DH_C"/>
</dbReference>
<protein>
    <submittedName>
        <fullName evidence="3">Acyl-CoA dehydrogenase</fullName>
    </submittedName>
</protein>
<keyword evidence="1" id="KW-0560">Oxidoreductase</keyword>
<dbReference type="GO" id="GO:0050660">
    <property type="term" value="F:flavin adenine dinucleotide binding"/>
    <property type="evidence" value="ECO:0007669"/>
    <property type="project" value="InterPro"/>
</dbReference>
<dbReference type="GO" id="GO:0005737">
    <property type="term" value="C:cytoplasm"/>
    <property type="evidence" value="ECO:0007669"/>
    <property type="project" value="TreeGrafter"/>
</dbReference>
<evidence type="ECO:0000313" key="4">
    <source>
        <dbReference type="Proteomes" id="UP000598775"/>
    </source>
</evidence>
<dbReference type="PANTHER" id="PTHR48083:SF19">
    <property type="entry name" value="FLAVIN-DEPENDENT MONOOXYGENASE, OXYGENASE SUBUNIT HSAA"/>
    <property type="match status" value="1"/>
</dbReference>
<evidence type="ECO:0000256" key="1">
    <source>
        <dbReference type="ARBA" id="ARBA00023002"/>
    </source>
</evidence>
<proteinExistence type="predicted"/>
<dbReference type="GO" id="GO:0003995">
    <property type="term" value="F:acyl-CoA dehydrogenase activity"/>
    <property type="evidence" value="ECO:0007669"/>
    <property type="project" value="TreeGrafter"/>
</dbReference>
<evidence type="ECO:0000313" key="3">
    <source>
        <dbReference type="EMBL" id="GGF22593.1"/>
    </source>
</evidence>
<dbReference type="GO" id="GO:0016712">
    <property type="term" value="F:oxidoreductase activity, acting on paired donors, with incorporation or reduction of molecular oxygen, reduced flavin or flavoprotein as one donor, and incorporation of one atom of oxygen"/>
    <property type="evidence" value="ECO:0007669"/>
    <property type="project" value="TreeGrafter"/>
</dbReference>
<accession>A0A917B556</accession>
<comment type="caution">
    <text evidence="3">The sequence shown here is derived from an EMBL/GenBank/DDBJ whole genome shotgun (WGS) entry which is preliminary data.</text>
</comment>
<dbReference type="SUPFAM" id="SSF47203">
    <property type="entry name" value="Acyl-CoA dehydrogenase C-terminal domain-like"/>
    <property type="match status" value="1"/>
</dbReference>
<name>A0A917B556_9MICO</name>
<dbReference type="GO" id="GO:0033539">
    <property type="term" value="P:fatty acid beta-oxidation using acyl-CoA dehydrogenase"/>
    <property type="evidence" value="ECO:0007669"/>
    <property type="project" value="TreeGrafter"/>
</dbReference>
<dbReference type="InterPro" id="IPR009100">
    <property type="entry name" value="AcylCoA_DH/oxidase_NM_dom_sf"/>
</dbReference>
<dbReference type="InterPro" id="IPR037069">
    <property type="entry name" value="AcylCoA_DH/ox_N_sf"/>
</dbReference>
<dbReference type="PANTHER" id="PTHR48083">
    <property type="entry name" value="MEDIUM-CHAIN SPECIFIC ACYL-COA DEHYDROGENASE, MITOCHONDRIAL-RELATED"/>
    <property type="match status" value="1"/>
</dbReference>
<dbReference type="AlphaFoldDB" id="A0A917B556"/>
<evidence type="ECO:0000259" key="2">
    <source>
        <dbReference type="Pfam" id="PF08028"/>
    </source>
</evidence>
<dbReference type="SUPFAM" id="SSF56645">
    <property type="entry name" value="Acyl-CoA dehydrogenase NM domain-like"/>
    <property type="match status" value="1"/>
</dbReference>
<keyword evidence="4" id="KW-1185">Reference proteome</keyword>
<gene>
    <name evidence="3" type="ORF">GCM10011399_15310</name>
</gene>
<dbReference type="EMBL" id="BMGP01000002">
    <property type="protein sequence ID" value="GGF22593.1"/>
    <property type="molecule type" value="Genomic_DNA"/>
</dbReference>
<dbReference type="Gene3D" id="2.40.110.10">
    <property type="entry name" value="Butyryl-CoA Dehydrogenase, subunit A, domain 2"/>
    <property type="match status" value="1"/>
</dbReference>
<dbReference type="Pfam" id="PF08028">
    <property type="entry name" value="Acyl-CoA_dh_2"/>
    <property type="match status" value="1"/>
</dbReference>
<dbReference type="InterPro" id="IPR046373">
    <property type="entry name" value="Acyl-CoA_Oxase/DH_mid-dom_sf"/>
</dbReference>
<dbReference type="RefSeq" id="WP_188676108.1">
    <property type="nucleotide sequence ID" value="NZ_BMGP01000002.1"/>
</dbReference>
<reference evidence="3 4" key="1">
    <citation type="journal article" date="2014" name="Int. J. Syst. Evol. Microbiol.">
        <title>Complete genome sequence of Corynebacterium casei LMG S-19264T (=DSM 44701T), isolated from a smear-ripened cheese.</title>
        <authorList>
            <consortium name="US DOE Joint Genome Institute (JGI-PGF)"/>
            <person name="Walter F."/>
            <person name="Albersmeier A."/>
            <person name="Kalinowski J."/>
            <person name="Ruckert C."/>
        </authorList>
    </citation>
    <scope>NUCLEOTIDE SEQUENCE [LARGE SCALE GENOMIC DNA]</scope>
    <source>
        <strain evidence="3 4">CGMCC 1.12976</strain>
    </source>
</reference>
<dbReference type="PIRSF" id="PIRSF016578">
    <property type="entry name" value="HsaA"/>
    <property type="match status" value="1"/>
</dbReference>